<proteinExistence type="predicted"/>
<organism evidence="3 4">
    <name type="scientific">Ideonella margarita</name>
    <dbReference type="NCBI Taxonomy" id="2984191"/>
    <lineage>
        <taxon>Bacteria</taxon>
        <taxon>Pseudomonadati</taxon>
        <taxon>Pseudomonadota</taxon>
        <taxon>Betaproteobacteria</taxon>
        <taxon>Burkholderiales</taxon>
        <taxon>Sphaerotilaceae</taxon>
        <taxon>Ideonella</taxon>
    </lineage>
</organism>
<reference evidence="3 4" key="1">
    <citation type="submission" date="2024-04" db="EMBL/GenBank/DDBJ databases">
        <title>Novel species of the genus Ideonella isolated from streams.</title>
        <authorList>
            <person name="Lu H."/>
        </authorList>
    </citation>
    <scope>NUCLEOTIDE SEQUENCE [LARGE SCALE GENOMIC DNA]</scope>
    <source>
        <strain evidence="3 4">LYT19W</strain>
    </source>
</reference>
<evidence type="ECO:0000313" key="3">
    <source>
        <dbReference type="EMBL" id="MEK8046267.1"/>
    </source>
</evidence>
<dbReference type="Pfam" id="PF19078">
    <property type="entry name" value="Big_12"/>
    <property type="match status" value="1"/>
</dbReference>
<sequence length="535" mass="53876">MQAPQARQIAAHGHSLPFSMAALAAACVLSACGGGDATAPAGTTDTTPPTVTVTDNVSAASATGDVTFTFTFSENTGTSFAASDITVTGGTKGTFTLVSGTSATLVVSPAANSSGTIAVSVAASAFTDQAGNANTAAATASQDFNTVVVSPGSTGNCTTSPCVDFSASGLAINGFGALTADVANDPVLATNKVARYVKTAASETWAGATLDTSGTGGNTVTPFGFATSKVVTLRVYSPAAGEVIMLKVENAGDGGVFMEAKATTTKANAWETLTFDYAAPTNGTFNSAATYNRVSIFPHFDSKVTADTTYYFDELSYTAGSSGGGSSGGSGLTNGVFASNFTGVLDSTLKSTEGGDAGRFVDTSAPQVYAWGGEAPNDTPPSFYFGYGFNGTGAKATYMGAFVKAPANGSADLSSYTNLKVNLWGNAELINLQPTVQVVLQGKAVAGCGSNSGASEVQSTFKATTITGADAVYTLPLSAFTVKYACSGETTAAQVLGNITQINYLLLDANIQYTNKDANNAAYPNGLNVGPIKLN</sequence>
<evidence type="ECO:0000313" key="4">
    <source>
        <dbReference type="Proteomes" id="UP001379945"/>
    </source>
</evidence>
<protein>
    <submittedName>
        <fullName evidence="3">Ig-like domain-containing protein</fullName>
    </submittedName>
</protein>
<feature type="chain" id="PRO_5045531091" evidence="1">
    <location>
        <begin position="25"/>
        <end position="535"/>
    </location>
</feature>
<gene>
    <name evidence="3" type="ORF">AACH00_07935</name>
</gene>
<evidence type="ECO:0000259" key="2">
    <source>
        <dbReference type="Pfam" id="PF19078"/>
    </source>
</evidence>
<comment type="caution">
    <text evidence="3">The sequence shown here is derived from an EMBL/GenBank/DDBJ whole genome shotgun (WGS) entry which is preliminary data.</text>
</comment>
<evidence type="ECO:0000256" key="1">
    <source>
        <dbReference type="SAM" id="SignalP"/>
    </source>
</evidence>
<dbReference type="RefSeq" id="WP_341398555.1">
    <property type="nucleotide sequence ID" value="NZ_JBBUTI010000005.1"/>
</dbReference>
<dbReference type="EMBL" id="JBBUTI010000005">
    <property type="protein sequence ID" value="MEK8046267.1"/>
    <property type="molecule type" value="Genomic_DNA"/>
</dbReference>
<dbReference type="Proteomes" id="UP001379945">
    <property type="component" value="Unassembled WGS sequence"/>
</dbReference>
<feature type="domain" description="Bacterial Ig-like" evidence="2">
    <location>
        <begin position="45"/>
        <end position="139"/>
    </location>
</feature>
<name>A0ABU9C760_9BURK</name>
<keyword evidence="1" id="KW-0732">Signal</keyword>
<feature type="signal peptide" evidence="1">
    <location>
        <begin position="1"/>
        <end position="24"/>
    </location>
</feature>
<dbReference type="PROSITE" id="PS51257">
    <property type="entry name" value="PROKAR_LIPOPROTEIN"/>
    <property type="match status" value="1"/>
</dbReference>
<keyword evidence="4" id="KW-1185">Reference proteome</keyword>
<dbReference type="InterPro" id="IPR044048">
    <property type="entry name" value="Big_12"/>
</dbReference>
<accession>A0ABU9C760</accession>